<evidence type="ECO:0000256" key="2">
    <source>
        <dbReference type="ARBA" id="ARBA00023163"/>
    </source>
</evidence>
<dbReference type="AlphaFoldDB" id="A0A0C3RST1"/>
<feature type="compositionally biased region" description="Low complexity" evidence="4">
    <location>
        <begin position="384"/>
        <end position="426"/>
    </location>
</feature>
<feature type="region of interest" description="Disordered" evidence="4">
    <location>
        <begin position="255"/>
        <end position="437"/>
    </location>
</feature>
<protein>
    <recommendedName>
        <fullName evidence="5">HMG box domain-containing protein</fullName>
    </recommendedName>
</protein>
<dbReference type="GO" id="GO:0005634">
    <property type="term" value="C:nucleus"/>
    <property type="evidence" value="ECO:0007669"/>
    <property type="project" value="UniProtKB-UniRule"/>
</dbReference>
<dbReference type="Gene3D" id="1.10.30.10">
    <property type="entry name" value="High mobility group box domain"/>
    <property type="match status" value="1"/>
</dbReference>
<dbReference type="PANTHER" id="PTHR10270:SF161">
    <property type="entry name" value="SEX-DETERMINING REGION Y PROTEIN"/>
    <property type="match status" value="1"/>
</dbReference>
<dbReference type="PROSITE" id="PS50118">
    <property type="entry name" value="HMG_BOX_2"/>
    <property type="match status" value="1"/>
</dbReference>
<dbReference type="EMBL" id="KN840611">
    <property type="protein sequence ID" value="KIP03526.1"/>
    <property type="molecule type" value="Genomic_DNA"/>
</dbReference>
<accession>A0A0C3RST1</accession>
<evidence type="ECO:0000256" key="4">
    <source>
        <dbReference type="SAM" id="MobiDB-lite"/>
    </source>
</evidence>
<feature type="compositionally biased region" description="Low complexity" evidence="4">
    <location>
        <begin position="140"/>
        <end position="150"/>
    </location>
</feature>
<proteinExistence type="predicted"/>
<dbReference type="InterPro" id="IPR050140">
    <property type="entry name" value="SRY-related_HMG-box_TF-like"/>
</dbReference>
<dbReference type="InterPro" id="IPR036910">
    <property type="entry name" value="HMG_box_dom_sf"/>
</dbReference>
<name>A0A0C3RST1_PHLG1</name>
<dbReference type="GO" id="GO:0030154">
    <property type="term" value="P:cell differentiation"/>
    <property type="evidence" value="ECO:0007669"/>
    <property type="project" value="TreeGrafter"/>
</dbReference>
<feature type="region of interest" description="Disordered" evidence="4">
    <location>
        <begin position="1"/>
        <end position="58"/>
    </location>
</feature>
<feature type="compositionally biased region" description="Polar residues" evidence="4">
    <location>
        <begin position="264"/>
        <end position="281"/>
    </location>
</feature>
<keyword evidence="2" id="KW-0804">Transcription</keyword>
<organism evidence="6 7">
    <name type="scientific">Phlebiopsis gigantea (strain 11061_1 CR5-6)</name>
    <name type="common">White-rot fungus</name>
    <name type="synonym">Peniophora gigantea</name>
    <dbReference type="NCBI Taxonomy" id="745531"/>
    <lineage>
        <taxon>Eukaryota</taxon>
        <taxon>Fungi</taxon>
        <taxon>Dikarya</taxon>
        <taxon>Basidiomycota</taxon>
        <taxon>Agaricomycotina</taxon>
        <taxon>Agaricomycetes</taxon>
        <taxon>Polyporales</taxon>
        <taxon>Phanerochaetaceae</taxon>
        <taxon>Phlebiopsis</taxon>
    </lineage>
</organism>
<evidence type="ECO:0000313" key="7">
    <source>
        <dbReference type="Proteomes" id="UP000053257"/>
    </source>
</evidence>
<evidence type="ECO:0000259" key="5">
    <source>
        <dbReference type="PROSITE" id="PS50118"/>
    </source>
</evidence>
<dbReference type="HOGENOM" id="CLU_028294_0_0_1"/>
<evidence type="ECO:0000256" key="3">
    <source>
        <dbReference type="PROSITE-ProRule" id="PRU00267"/>
    </source>
</evidence>
<dbReference type="InterPro" id="IPR009071">
    <property type="entry name" value="HMG_box_dom"/>
</dbReference>
<dbReference type="SMART" id="SM00398">
    <property type="entry name" value="HMG"/>
    <property type="match status" value="1"/>
</dbReference>
<dbReference type="STRING" id="745531.A0A0C3RST1"/>
<dbReference type="GO" id="GO:0001228">
    <property type="term" value="F:DNA-binding transcription activator activity, RNA polymerase II-specific"/>
    <property type="evidence" value="ECO:0007669"/>
    <property type="project" value="TreeGrafter"/>
</dbReference>
<feature type="domain" description="HMG box" evidence="5">
    <location>
        <begin position="55"/>
        <end position="123"/>
    </location>
</feature>
<reference evidence="6 7" key="1">
    <citation type="journal article" date="2014" name="PLoS Genet.">
        <title>Analysis of the Phlebiopsis gigantea genome, transcriptome and secretome provides insight into its pioneer colonization strategies of wood.</title>
        <authorList>
            <person name="Hori C."/>
            <person name="Ishida T."/>
            <person name="Igarashi K."/>
            <person name="Samejima M."/>
            <person name="Suzuki H."/>
            <person name="Master E."/>
            <person name="Ferreira P."/>
            <person name="Ruiz-Duenas F.J."/>
            <person name="Held B."/>
            <person name="Canessa P."/>
            <person name="Larrondo L.F."/>
            <person name="Schmoll M."/>
            <person name="Druzhinina I.S."/>
            <person name="Kubicek C.P."/>
            <person name="Gaskell J.A."/>
            <person name="Kersten P."/>
            <person name="St John F."/>
            <person name="Glasner J."/>
            <person name="Sabat G."/>
            <person name="Splinter BonDurant S."/>
            <person name="Syed K."/>
            <person name="Yadav J."/>
            <person name="Mgbeahuruike A.C."/>
            <person name="Kovalchuk A."/>
            <person name="Asiegbu F.O."/>
            <person name="Lackner G."/>
            <person name="Hoffmeister D."/>
            <person name="Rencoret J."/>
            <person name="Gutierrez A."/>
            <person name="Sun H."/>
            <person name="Lindquist E."/>
            <person name="Barry K."/>
            <person name="Riley R."/>
            <person name="Grigoriev I.V."/>
            <person name="Henrissat B."/>
            <person name="Kues U."/>
            <person name="Berka R.M."/>
            <person name="Martinez A.T."/>
            <person name="Covert S.F."/>
            <person name="Blanchette R.A."/>
            <person name="Cullen D."/>
        </authorList>
    </citation>
    <scope>NUCLEOTIDE SEQUENCE [LARGE SCALE GENOMIC DNA]</scope>
    <source>
        <strain evidence="6 7">11061_1 CR5-6</strain>
    </source>
</reference>
<keyword evidence="7" id="KW-1185">Reference proteome</keyword>
<feature type="compositionally biased region" description="Polar residues" evidence="4">
    <location>
        <begin position="308"/>
        <end position="328"/>
    </location>
</feature>
<dbReference type="PANTHER" id="PTHR10270">
    <property type="entry name" value="SOX TRANSCRIPTION FACTOR"/>
    <property type="match status" value="1"/>
</dbReference>
<feature type="compositionally biased region" description="Low complexity" evidence="4">
    <location>
        <begin position="334"/>
        <end position="344"/>
    </location>
</feature>
<dbReference type="Pfam" id="PF00505">
    <property type="entry name" value="HMG_box"/>
    <property type="match status" value="1"/>
</dbReference>
<evidence type="ECO:0000256" key="1">
    <source>
        <dbReference type="ARBA" id="ARBA00023125"/>
    </source>
</evidence>
<keyword evidence="1 3" id="KW-0238">DNA-binding</keyword>
<gene>
    <name evidence="6" type="ORF">PHLGIDRAFT_130081</name>
</gene>
<dbReference type="SUPFAM" id="SSF47095">
    <property type="entry name" value="HMG-box"/>
    <property type="match status" value="1"/>
</dbReference>
<sequence>MSRHPSAPSPAAHDALDMPDDLPRLADGEASDDLDVPEDPHLALTSQTLNPDGTPKRPMNAFMIFARKRRPQISAANQMMRTGDISKILSKEWNAMEMSEKKFYLDQAKKLKDNFNNKYPDYVYRRRPNNSRKKRKPDQDPQSPTDPSLGDADDASLDDTSPVDMDDPRDHAAAPYLYRPGSGPGTIYEGGEAFMPSHANTSYTYMPPDFSGNQYGHASRLAAATHHDEPISHNSLTPLRIPSLAETVANAQGLPYSASRHDSQTTITSPSQTAHSTQYWDTRQPRSDTARSGASSWPVLPALDTVPAQRSAQGGQISSRSEGFSPQVPNRPWSSSASSATSSSSGGGGASGSHYATSPFPTLASPSPEYFSRPSYAGAGGSYASQWPAQQQQRALPALQSLSTYALPSASSASPPPSSSGTQASQMYWERARYEGR</sequence>
<feature type="compositionally biased region" description="Low complexity" evidence="4">
    <location>
        <begin position="1"/>
        <end position="13"/>
    </location>
</feature>
<feature type="compositionally biased region" description="Basic residues" evidence="4">
    <location>
        <begin position="125"/>
        <end position="136"/>
    </location>
</feature>
<feature type="DNA-binding region" description="HMG box" evidence="3">
    <location>
        <begin position="55"/>
        <end position="123"/>
    </location>
</feature>
<keyword evidence="3" id="KW-0539">Nucleus</keyword>
<evidence type="ECO:0000313" key="6">
    <source>
        <dbReference type="EMBL" id="KIP03526.1"/>
    </source>
</evidence>
<dbReference type="Proteomes" id="UP000053257">
    <property type="component" value="Unassembled WGS sequence"/>
</dbReference>
<feature type="region of interest" description="Disordered" evidence="4">
    <location>
        <begin position="116"/>
        <end position="182"/>
    </location>
</feature>
<dbReference type="GO" id="GO:0000978">
    <property type="term" value="F:RNA polymerase II cis-regulatory region sequence-specific DNA binding"/>
    <property type="evidence" value="ECO:0007669"/>
    <property type="project" value="TreeGrafter"/>
</dbReference>
<dbReference type="OrthoDB" id="1919336at2759"/>